<dbReference type="Gene3D" id="3.20.20.70">
    <property type="entry name" value="Aldolase class I"/>
    <property type="match status" value="1"/>
</dbReference>
<dbReference type="EMBL" id="BFBR01000001">
    <property type="protein sequence ID" value="GBF56962.1"/>
    <property type="molecule type" value="Genomic_DNA"/>
</dbReference>
<evidence type="ECO:0000256" key="1">
    <source>
        <dbReference type="ARBA" id="ARBA00004861"/>
    </source>
</evidence>
<evidence type="ECO:0000259" key="8">
    <source>
        <dbReference type="SMART" id="SM00934"/>
    </source>
</evidence>
<proteinExistence type="inferred from homology"/>
<dbReference type="PROSITE" id="PS00156">
    <property type="entry name" value="OMPDECASE"/>
    <property type="match status" value="1"/>
</dbReference>
<feature type="domain" description="Orotidine 5'-phosphate decarboxylase" evidence="8">
    <location>
        <begin position="22"/>
        <end position="276"/>
    </location>
</feature>
<dbReference type="UniPathway" id="UPA00070">
    <property type="reaction ID" value="UER00120"/>
</dbReference>
<organism evidence="9 10">
    <name type="scientific">Candidatus Phycosocius bacilliformis</name>
    <dbReference type="NCBI Taxonomy" id="1445552"/>
    <lineage>
        <taxon>Bacteria</taxon>
        <taxon>Pseudomonadati</taxon>
        <taxon>Pseudomonadota</taxon>
        <taxon>Alphaproteobacteria</taxon>
        <taxon>Caulobacterales</taxon>
        <taxon>Caulobacterales incertae sedis</taxon>
        <taxon>Candidatus Phycosocius</taxon>
    </lineage>
</organism>
<dbReference type="GO" id="GO:0044205">
    <property type="term" value="P:'de novo' UMP biosynthetic process"/>
    <property type="evidence" value="ECO:0007669"/>
    <property type="project" value="UniProtKB-UniRule"/>
</dbReference>
<evidence type="ECO:0000256" key="7">
    <source>
        <dbReference type="HAMAP-Rule" id="MF_01215"/>
    </source>
</evidence>
<name>A0A2P2E7C9_9PROT</name>
<accession>A0A2P2E7C9</accession>
<dbReference type="GO" id="GO:0006207">
    <property type="term" value="P:'de novo' pyrimidine nucleobase biosynthetic process"/>
    <property type="evidence" value="ECO:0007669"/>
    <property type="project" value="InterPro"/>
</dbReference>
<gene>
    <name evidence="7 9" type="primary">pyrF</name>
    <name evidence="9" type="ORF">PbB2_00619</name>
</gene>
<dbReference type="Pfam" id="PF00215">
    <property type="entry name" value="OMPdecase"/>
    <property type="match status" value="1"/>
</dbReference>
<evidence type="ECO:0000256" key="5">
    <source>
        <dbReference type="ARBA" id="ARBA00023239"/>
    </source>
</evidence>
<sequence>MDHAMTHFGDRLTDRTRALATPLCVGFDPFIDMIPALFGPRGELATLERFFSAVIDQVAGKVPVVKPQIGLFEPWGAEGVALTARLAQQAQDRGLLVILDAKRGDIGSTADGYARAFLGDKAPTPCDCLTVNPYLGLDSLQPFADTARQNGKGIAVLVRTSNPGAQDFQDLDCQGAPLWVRVGERLAHLETALMGTGRFSALMVVCGATWPDEARRLRTLLPKSLFLVPGYGAQGGAARDALAGLVPGPAGPEGGVVSSSRAILYSQAAANATSLADWNTAFADNLTQAIEELRSASISVAGGR</sequence>
<dbReference type="HAMAP" id="MF_01215">
    <property type="entry name" value="OMPdecase_type2"/>
    <property type="match status" value="1"/>
</dbReference>
<comment type="similarity">
    <text evidence="2 7">Belongs to the OMP decarboxylase family. Type 2 subfamily.</text>
</comment>
<dbReference type="AlphaFoldDB" id="A0A2P2E7C9"/>
<evidence type="ECO:0000256" key="3">
    <source>
        <dbReference type="ARBA" id="ARBA00022793"/>
    </source>
</evidence>
<dbReference type="PANTHER" id="PTHR43375">
    <property type="entry name" value="OROTIDINE 5'-PHOSPHATE DECARBOXYLASE"/>
    <property type="match status" value="1"/>
</dbReference>
<dbReference type="SUPFAM" id="SSF51366">
    <property type="entry name" value="Ribulose-phoshate binding barrel"/>
    <property type="match status" value="1"/>
</dbReference>
<dbReference type="EC" id="4.1.1.23" evidence="7"/>
<reference evidence="9" key="1">
    <citation type="journal article" date="2018" name="Genome Announc.">
        <title>Draft Genome Sequence of "Candidatus Phycosocius bacilliformis," an Alphaproteobacterial Ectosymbiont of the Hydrocarbon-Producing Green Alga Botryococcus braunii.</title>
        <authorList>
            <person name="Tanabe Y."/>
            <person name="Yamaguchi H."/>
            <person name="Watanabe M.M."/>
        </authorList>
    </citation>
    <scope>NUCLEOTIDE SEQUENCE [LARGE SCALE GENOMIC DNA]</scope>
    <source>
        <strain evidence="9">BOTRYCO-2</strain>
    </source>
</reference>
<comment type="caution">
    <text evidence="9">The sequence shown here is derived from an EMBL/GenBank/DDBJ whole genome shotgun (WGS) entry which is preliminary data.</text>
</comment>
<protein>
    <recommendedName>
        <fullName evidence="7">Orotidine 5'-phosphate decarboxylase</fullName>
        <ecNumber evidence="7">4.1.1.23</ecNumber>
    </recommendedName>
    <alternativeName>
        <fullName evidence="7">OMP decarboxylase</fullName>
        <shortName evidence="7">OMPDCase</shortName>
        <shortName evidence="7">OMPdecase</shortName>
    </alternativeName>
</protein>
<dbReference type="InterPro" id="IPR013785">
    <property type="entry name" value="Aldolase_TIM"/>
</dbReference>
<dbReference type="PANTHER" id="PTHR43375:SF1">
    <property type="entry name" value="OROTIDINE 5'-PHOSPHATE DECARBOXYLASE"/>
    <property type="match status" value="1"/>
</dbReference>
<comment type="catalytic activity">
    <reaction evidence="6 7">
        <text>orotidine 5'-phosphate + H(+) = UMP + CO2</text>
        <dbReference type="Rhea" id="RHEA:11596"/>
        <dbReference type="ChEBI" id="CHEBI:15378"/>
        <dbReference type="ChEBI" id="CHEBI:16526"/>
        <dbReference type="ChEBI" id="CHEBI:57538"/>
        <dbReference type="ChEBI" id="CHEBI:57865"/>
        <dbReference type="EC" id="4.1.1.23"/>
    </reaction>
</comment>
<evidence type="ECO:0000256" key="2">
    <source>
        <dbReference type="ARBA" id="ARBA00008847"/>
    </source>
</evidence>
<dbReference type="Proteomes" id="UP000245086">
    <property type="component" value="Unassembled WGS sequence"/>
</dbReference>
<dbReference type="SMART" id="SM00934">
    <property type="entry name" value="OMPdecase"/>
    <property type="match status" value="1"/>
</dbReference>
<dbReference type="InterPro" id="IPR018089">
    <property type="entry name" value="OMPdecase_AS"/>
</dbReference>
<dbReference type="NCBIfam" id="TIGR02127">
    <property type="entry name" value="pyrF_sub2"/>
    <property type="match status" value="1"/>
</dbReference>
<evidence type="ECO:0000256" key="6">
    <source>
        <dbReference type="ARBA" id="ARBA00049157"/>
    </source>
</evidence>
<keyword evidence="3 7" id="KW-0210">Decarboxylase</keyword>
<keyword evidence="4 7" id="KW-0665">Pyrimidine biosynthesis</keyword>
<dbReference type="InterPro" id="IPR011995">
    <property type="entry name" value="OMPdecase_type-2"/>
</dbReference>
<dbReference type="CDD" id="cd04725">
    <property type="entry name" value="OMP_decarboxylase_like"/>
    <property type="match status" value="1"/>
</dbReference>
<dbReference type="InterPro" id="IPR001754">
    <property type="entry name" value="OMPdeCOase_dom"/>
</dbReference>
<evidence type="ECO:0000313" key="10">
    <source>
        <dbReference type="Proteomes" id="UP000245086"/>
    </source>
</evidence>
<comment type="pathway">
    <text evidence="1 7">Pyrimidine metabolism; UMP biosynthesis via de novo pathway; UMP from orotate: step 2/2.</text>
</comment>
<keyword evidence="10" id="KW-1185">Reference proteome</keyword>
<dbReference type="GO" id="GO:0004590">
    <property type="term" value="F:orotidine-5'-phosphate decarboxylase activity"/>
    <property type="evidence" value="ECO:0007669"/>
    <property type="project" value="UniProtKB-UniRule"/>
</dbReference>
<feature type="active site" description="Proton donor" evidence="7">
    <location>
        <position position="102"/>
    </location>
</feature>
<evidence type="ECO:0000313" key="9">
    <source>
        <dbReference type="EMBL" id="GBF56962.1"/>
    </source>
</evidence>
<keyword evidence="5 7" id="KW-0456">Lyase</keyword>
<evidence type="ECO:0000256" key="4">
    <source>
        <dbReference type="ARBA" id="ARBA00022975"/>
    </source>
</evidence>
<dbReference type="InterPro" id="IPR011060">
    <property type="entry name" value="RibuloseP-bd_barrel"/>
</dbReference>